<dbReference type="EMBL" id="VSRR010004484">
    <property type="protein sequence ID" value="MPC39804.1"/>
    <property type="molecule type" value="Genomic_DNA"/>
</dbReference>
<dbReference type="AlphaFoldDB" id="A0A5B7F5B4"/>
<sequence>MELSTLTPIQNSHESQTLCVNGGSGGLERCLVVATSHSVFTPSTKPRVVLAMIILAGRQGEDEYLLAAWRKRFWSLRCIVCPSHKDSNVQQATVCGPHASAAQGHSTHP</sequence>
<gene>
    <name evidence="1" type="ORF">E2C01_033354</name>
</gene>
<reference evidence="1 2" key="1">
    <citation type="submission" date="2019-05" db="EMBL/GenBank/DDBJ databases">
        <title>Another draft genome of Portunus trituberculatus and its Hox gene families provides insights of decapod evolution.</title>
        <authorList>
            <person name="Jeong J.-H."/>
            <person name="Song I."/>
            <person name="Kim S."/>
            <person name="Choi T."/>
            <person name="Kim D."/>
            <person name="Ryu S."/>
            <person name="Kim W."/>
        </authorList>
    </citation>
    <scope>NUCLEOTIDE SEQUENCE [LARGE SCALE GENOMIC DNA]</scope>
    <source>
        <tissue evidence="1">Muscle</tissue>
    </source>
</reference>
<dbReference type="Proteomes" id="UP000324222">
    <property type="component" value="Unassembled WGS sequence"/>
</dbReference>
<protein>
    <submittedName>
        <fullName evidence="1">Uncharacterized protein</fullName>
    </submittedName>
</protein>
<name>A0A5B7F5B4_PORTR</name>
<accession>A0A5B7F5B4</accession>
<evidence type="ECO:0000313" key="2">
    <source>
        <dbReference type="Proteomes" id="UP000324222"/>
    </source>
</evidence>
<proteinExistence type="predicted"/>
<keyword evidence="2" id="KW-1185">Reference proteome</keyword>
<organism evidence="1 2">
    <name type="scientific">Portunus trituberculatus</name>
    <name type="common">Swimming crab</name>
    <name type="synonym">Neptunus trituberculatus</name>
    <dbReference type="NCBI Taxonomy" id="210409"/>
    <lineage>
        <taxon>Eukaryota</taxon>
        <taxon>Metazoa</taxon>
        <taxon>Ecdysozoa</taxon>
        <taxon>Arthropoda</taxon>
        <taxon>Crustacea</taxon>
        <taxon>Multicrustacea</taxon>
        <taxon>Malacostraca</taxon>
        <taxon>Eumalacostraca</taxon>
        <taxon>Eucarida</taxon>
        <taxon>Decapoda</taxon>
        <taxon>Pleocyemata</taxon>
        <taxon>Brachyura</taxon>
        <taxon>Eubrachyura</taxon>
        <taxon>Portunoidea</taxon>
        <taxon>Portunidae</taxon>
        <taxon>Portuninae</taxon>
        <taxon>Portunus</taxon>
    </lineage>
</organism>
<evidence type="ECO:0000313" key="1">
    <source>
        <dbReference type="EMBL" id="MPC39804.1"/>
    </source>
</evidence>
<comment type="caution">
    <text evidence="1">The sequence shown here is derived from an EMBL/GenBank/DDBJ whole genome shotgun (WGS) entry which is preliminary data.</text>
</comment>